<accession>A0A915Q474</accession>
<dbReference type="Proteomes" id="UP000887581">
    <property type="component" value="Unplaced"/>
</dbReference>
<protein>
    <submittedName>
        <fullName evidence="3">Fungal lipase-like domain-containing protein</fullName>
    </submittedName>
</protein>
<keyword evidence="2" id="KW-1185">Reference proteome</keyword>
<feature type="domain" description="Fungal lipase-type" evidence="1">
    <location>
        <begin position="1"/>
        <end position="88"/>
    </location>
</feature>
<evidence type="ECO:0000313" key="2">
    <source>
        <dbReference type="Proteomes" id="UP000887581"/>
    </source>
</evidence>
<dbReference type="AlphaFoldDB" id="A0A915Q474"/>
<dbReference type="PANTHER" id="PTHR45908">
    <property type="entry name" value="PROTEIN CBG11750-RELATED"/>
    <property type="match status" value="1"/>
</dbReference>
<dbReference type="PANTHER" id="PTHR45908:SF15">
    <property type="entry name" value="FUNGAL LIPASE-LIKE DOMAIN-CONTAINING PROTEIN"/>
    <property type="match status" value="1"/>
</dbReference>
<dbReference type="GO" id="GO:0006629">
    <property type="term" value="P:lipid metabolic process"/>
    <property type="evidence" value="ECO:0007669"/>
    <property type="project" value="InterPro"/>
</dbReference>
<dbReference type="Gene3D" id="3.40.50.1820">
    <property type="entry name" value="alpha/beta hydrolase"/>
    <property type="match status" value="1"/>
</dbReference>
<dbReference type="WBParaSite" id="sdigi.contig709.g9558.t1">
    <property type="protein sequence ID" value="sdigi.contig709.g9558.t1"/>
    <property type="gene ID" value="sdigi.contig709.g9558"/>
</dbReference>
<dbReference type="CDD" id="cd00741">
    <property type="entry name" value="Lipase"/>
    <property type="match status" value="1"/>
</dbReference>
<dbReference type="Pfam" id="PF01764">
    <property type="entry name" value="Lipase_3"/>
    <property type="match status" value="1"/>
</dbReference>
<proteinExistence type="predicted"/>
<dbReference type="InterPro" id="IPR029058">
    <property type="entry name" value="AB_hydrolase_fold"/>
</dbReference>
<sequence length="265" mass="29165">MKDDLIKLRQKYPGYKVWCTGPSLGASMASMTALYLTKLNIVPAELVRLVTFGEPRTGNMAFARAVEENVQFRYRVVHRNDLLTNMPATINPVAFLLSSTVAERQPYFYRYLVFYDNDMKPGSLFSICTLSEDYACRNLALANNVLDHMNYFSIDTDLYLSKKCKGDLLKITANITRKTTTKTKATKTATTTTEEKTAKKATTKAATKASTKAATKASTKAATITITTTTTATTILNNTSDKAAMETIINNAVPTATATNNTVIE</sequence>
<organism evidence="2 3">
    <name type="scientific">Setaria digitata</name>
    <dbReference type="NCBI Taxonomy" id="48799"/>
    <lineage>
        <taxon>Eukaryota</taxon>
        <taxon>Metazoa</taxon>
        <taxon>Ecdysozoa</taxon>
        <taxon>Nematoda</taxon>
        <taxon>Chromadorea</taxon>
        <taxon>Rhabditida</taxon>
        <taxon>Spirurina</taxon>
        <taxon>Spiruromorpha</taxon>
        <taxon>Filarioidea</taxon>
        <taxon>Setariidae</taxon>
        <taxon>Setaria</taxon>
    </lineage>
</organism>
<dbReference type="InterPro" id="IPR002921">
    <property type="entry name" value="Fungal_lipase-type"/>
</dbReference>
<evidence type="ECO:0000313" key="3">
    <source>
        <dbReference type="WBParaSite" id="sdigi.contig709.g9558.t1"/>
    </source>
</evidence>
<dbReference type="SUPFAM" id="SSF53474">
    <property type="entry name" value="alpha/beta-Hydrolases"/>
    <property type="match status" value="1"/>
</dbReference>
<reference evidence="3" key="1">
    <citation type="submission" date="2022-11" db="UniProtKB">
        <authorList>
            <consortium name="WormBaseParasite"/>
        </authorList>
    </citation>
    <scope>IDENTIFICATION</scope>
</reference>
<name>A0A915Q474_9BILA</name>
<evidence type="ECO:0000259" key="1">
    <source>
        <dbReference type="Pfam" id="PF01764"/>
    </source>
</evidence>